<dbReference type="InterPro" id="IPR050471">
    <property type="entry name" value="AB_hydrolase"/>
</dbReference>
<dbReference type="EMBL" id="CP024201">
    <property type="protein sequence ID" value="ATQ43894.1"/>
    <property type="molecule type" value="Genomic_DNA"/>
</dbReference>
<reference evidence="3 4" key="1">
    <citation type="submission" date="2017-10" db="EMBL/GenBank/DDBJ databases">
        <title>Genome sequence of Caulobacter mirabilis FWC38.</title>
        <authorList>
            <person name="Fiebig A."/>
            <person name="Crosson S."/>
        </authorList>
    </citation>
    <scope>NUCLEOTIDE SEQUENCE [LARGE SCALE GENOMIC DNA]</scope>
    <source>
        <strain evidence="3 4">FWC 38</strain>
    </source>
</reference>
<feature type="region of interest" description="Disordered" evidence="1">
    <location>
        <begin position="313"/>
        <end position="332"/>
    </location>
</feature>
<dbReference type="GO" id="GO:0004806">
    <property type="term" value="F:triacylglycerol lipase activity"/>
    <property type="evidence" value="ECO:0007669"/>
    <property type="project" value="TreeGrafter"/>
</dbReference>
<organism evidence="3 4">
    <name type="scientific">Caulobacter mirabilis</name>
    <dbReference type="NCBI Taxonomy" id="69666"/>
    <lineage>
        <taxon>Bacteria</taxon>
        <taxon>Pseudomonadati</taxon>
        <taxon>Pseudomonadota</taxon>
        <taxon>Alphaproteobacteria</taxon>
        <taxon>Caulobacterales</taxon>
        <taxon>Caulobacteraceae</taxon>
        <taxon>Caulobacter</taxon>
    </lineage>
</organism>
<feature type="domain" description="AB hydrolase-1" evidence="2">
    <location>
        <begin position="34"/>
        <end position="289"/>
    </location>
</feature>
<proteinExistence type="predicted"/>
<dbReference type="AlphaFoldDB" id="A0A2D2B0W7"/>
<sequence>MDRRGVTGPAASLTQVGSLALAWRAHGCRSDAAPVVLIHGLGQTLADWPDTLIDGLVAGGRRVLRFDNRDVGRSSRLDSHGAPPLIRLWLAAALRLPPLARPPYPLVDMATDAIGLLDALGVRSAHLVGVSMGGMIAQRIACLQPDRVASLVLVMSSSGAPGLPGPAREVSEAMSGGGSSPDLRSATARALRFRRLLAGELTAADVVELEERVERSSAYGWPEGAGPARQYAAILADRDRYKRLVEIKAPTLVIHGARDPLLPPAHGADIAARIPHARLIVDPMFGHEISSRDGTRLADQILRHAAQAEAGAVSVQRRGAAPAVAGTPNRPA</sequence>
<protein>
    <submittedName>
        <fullName evidence="3">Alpha/beta hydrolase</fullName>
    </submittedName>
</protein>
<dbReference type="PANTHER" id="PTHR43433">
    <property type="entry name" value="HYDROLASE, ALPHA/BETA FOLD FAMILY PROTEIN"/>
    <property type="match status" value="1"/>
</dbReference>
<evidence type="ECO:0000313" key="4">
    <source>
        <dbReference type="Proteomes" id="UP000228945"/>
    </source>
</evidence>
<feature type="region of interest" description="Disordered" evidence="1">
    <location>
        <begin position="161"/>
        <end position="183"/>
    </location>
</feature>
<dbReference type="SUPFAM" id="SSF53474">
    <property type="entry name" value="alpha/beta-Hydrolases"/>
    <property type="match status" value="1"/>
</dbReference>
<dbReference type="OrthoDB" id="9798888at2"/>
<accession>A0A2D2B0W7</accession>
<evidence type="ECO:0000313" key="3">
    <source>
        <dbReference type="EMBL" id="ATQ43894.1"/>
    </source>
</evidence>
<name>A0A2D2B0W7_9CAUL</name>
<dbReference type="KEGG" id="cmb:CSW64_16565"/>
<dbReference type="InterPro" id="IPR029058">
    <property type="entry name" value="AB_hydrolase_fold"/>
</dbReference>
<dbReference type="GO" id="GO:0046503">
    <property type="term" value="P:glycerolipid catabolic process"/>
    <property type="evidence" value="ECO:0007669"/>
    <property type="project" value="TreeGrafter"/>
</dbReference>
<dbReference type="InterPro" id="IPR000073">
    <property type="entry name" value="AB_hydrolase_1"/>
</dbReference>
<gene>
    <name evidence="3" type="ORF">CSW64_16565</name>
</gene>
<dbReference type="Pfam" id="PF00561">
    <property type="entry name" value="Abhydrolase_1"/>
    <property type="match status" value="1"/>
</dbReference>
<evidence type="ECO:0000256" key="1">
    <source>
        <dbReference type="SAM" id="MobiDB-lite"/>
    </source>
</evidence>
<keyword evidence="4" id="KW-1185">Reference proteome</keyword>
<dbReference type="PANTHER" id="PTHR43433:SF5">
    <property type="entry name" value="AB HYDROLASE-1 DOMAIN-CONTAINING PROTEIN"/>
    <property type="match status" value="1"/>
</dbReference>
<dbReference type="Proteomes" id="UP000228945">
    <property type="component" value="Chromosome"/>
</dbReference>
<evidence type="ECO:0000259" key="2">
    <source>
        <dbReference type="Pfam" id="PF00561"/>
    </source>
</evidence>
<dbReference type="Gene3D" id="3.40.50.1820">
    <property type="entry name" value="alpha/beta hydrolase"/>
    <property type="match status" value="1"/>
</dbReference>
<keyword evidence="3" id="KW-0378">Hydrolase</keyword>